<dbReference type="InterPro" id="IPR016020">
    <property type="entry name" value="Transl_init_fac_sub12_N_euk"/>
</dbReference>
<evidence type="ECO:0000313" key="2">
    <source>
        <dbReference type="EMBL" id="CAD8460413.1"/>
    </source>
</evidence>
<proteinExistence type="predicted"/>
<dbReference type="InterPro" id="IPR033464">
    <property type="entry name" value="CSN8_PSD8_EIF3K"/>
</dbReference>
<sequence length="216" mass="24097">MSTPDIKALIDKHLYDSALIKPLEEHVAKQIKDNTSDFMANRHLLKLYKFHPGAVKADVAGQILLKAVMQLPSSDFISCVYLLPSDLHSQEPISTILHLASLLESFEMEKFWKTAQEQKGYPDLLKLPGFVEAIERFVVRVFGCTFCDVSVSSLEPLLKNGKSDVERLAKRYGWDIKDGIVVVSKRTKESTGEDVEGVGSAKITLQQVGKVLPLLQ</sequence>
<dbReference type="AlphaFoldDB" id="A0A7S0DNC7"/>
<protein>
    <recommendedName>
        <fullName evidence="1">CSN8/PSMD8/EIF3K domain-containing protein</fullName>
    </recommendedName>
</protein>
<dbReference type="EMBL" id="HBEM01028366">
    <property type="protein sequence ID" value="CAD8460413.1"/>
    <property type="molecule type" value="Transcribed_RNA"/>
</dbReference>
<gene>
    <name evidence="2" type="ORF">LAMO00422_LOCUS19371</name>
</gene>
<dbReference type="PANTHER" id="PTHR13022">
    <property type="entry name" value="EUKARYOTIC TRANSLATION INITIATION FACTOR 3 SUBUNIT 11"/>
    <property type="match status" value="1"/>
</dbReference>
<dbReference type="GO" id="GO:0005852">
    <property type="term" value="C:eukaryotic translation initiation factor 3 complex"/>
    <property type="evidence" value="ECO:0007669"/>
    <property type="project" value="InterPro"/>
</dbReference>
<dbReference type="Pfam" id="PF10075">
    <property type="entry name" value="CSN8_PSD8_EIF3K"/>
    <property type="match status" value="1"/>
</dbReference>
<dbReference type="Gene3D" id="1.10.10.10">
    <property type="entry name" value="Winged helix-like DNA-binding domain superfamily/Winged helix DNA-binding domain"/>
    <property type="match status" value="1"/>
</dbReference>
<evidence type="ECO:0000259" key="1">
    <source>
        <dbReference type="Pfam" id="PF10075"/>
    </source>
</evidence>
<dbReference type="InterPro" id="IPR016024">
    <property type="entry name" value="ARM-type_fold"/>
</dbReference>
<accession>A0A7S0DNC7</accession>
<dbReference type="InterPro" id="IPR036390">
    <property type="entry name" value="WH_DNA-bd_sf"/>
</dbReference>
<name>A0A7S0DNC7_9EUKA</name>
<dbReference type="SUPFAM" id="SSF46785">
    <property type="entry name" value="Winged helix' DNA-binding domain"/>
    <property type="match status" value="1"/>
</dbReference>
<reference evidence="2" key="1">
    <citation type="submission" date="2021-01" db="EMBL/GenBank/DDBJ databases">
        <authorList>
            <person name="Corre E."/>
            <person name="Pelletier E."/>
            <person name="Niang G."/>
            <person name="Scheremetjew M."/>
            <person name="Finn R."/>
            <person name="Kale V."/>
            <person name="Holt S."/>
            <person name="Cochrane G."/>
            <person name="Meng A."/>
            <person name="Brown T."/>
            <person name="Cohen L."/>
        </authorList>
    </citation>
    <scope>NUCLEOTIDE SEQUENCE</scope>
    <source>
        <strain evidence="2">CCMP2058</strain>
    </source>
</reference>
<dbReference type="InterPro" id="IPR009374">
    <property type="entry name" value="eIF3k"/>
</dbReference>
<dbReference type="Gene3D" id="1.25.40.250">
    <property type="entry name" value="ARM repeat, domain 1"/>
    <property type="match status" value="1"/>
</dbReference>
<dbReference type="GO" id="GO:0006446">
    <property type="term" value="P:regulation of translational initiation"/>
    <property type="evidence" value="ECO:0007669"/>
    <property type="project" value="InterPro"/>
</dbReference>
<feature type="domain" description="CSN8/PSMD8/EIF3K" evidence="1">
    <location>
        <begin position="56"/>
        <end position="189"/>
    </location>
</feature>
<dbReference type="SUPFAM" id="SSF48371">
    <property type="entry name" value="ARM repeat"/>
    <property type="match status" value="1"/>
</dbReference>
<dbReference type="InterPro" id="IPR036388">
    <property type="entry name" value="WH-like_DNA-bd_sf"/>
</dbReference>
<dbReference type="PANTHER" id="PTHR13022:SF0">
    <property type="entry name" value="EUKARYOTIC TRANSLATION INITIATION FACTOR 3 SUBUNIT K"/>
    <property type="match status" value="1"/>
</dbReference>
<dbReference type="GO" id="GO:0003743">
    <property type="term" value="F:translation initiation factor activity"/>
    <property type="evidence" value="ECO:0007669"/>
    <property type="project" value="InterPro"/>
</dbReference>
<dbReference type="GO" id="GO:0043022">
    <property type="term" value="F:ribosome binding"/>
    <property type="evidence" value="ECO:0007669"/>
    <property type="project" value="InterPro"/>
</dbReference>
<organism evidence="2">
    <name type="scientific">Amorphochlora amoebiformis</name>
    <dbReference type="NCBI Taxonomy" id="1561963"/>
    <lineage>
        <taxon>Eukaryota</taxon>
        <taxon>Sar</taxon>
        <taxon>Rhizaria</taxon>
        <taxon>Cercozoa</taxon>
        <taxon>Chlorarachniophyceae</taxon>
        <taxon>Amorphochlora</taxon>
    </lineage>
</organism>